<dbReference type="SMR" id="A0A5F9DPN0"/>
<dbReference type="InterPro" id="IPR053896">
    <property type="entry name" value="BTN3A2-like_Ig-C"/>
</dbReference>
<evidence type="ECO:0000313" key="12">
    <source>
        <dbReference type="Proteomes" id="UP000001811"/>
    </source>
</evidence>
<comment type="function">
    <text evidence="8">Negative regulator of T-cell proliferation.</text>
</comment>
<feature type="domain" description="Ig-like" evidence="10">
    <location>
        <begin position="393"/>
        <end position="479"/>
    </location>
</feature>
<evidence type="ECO:0000256" key="1">
    <source>
        <dbReference type="ARBA" id="ARBA00004370"/>
    </source>
</evidence>
<dbReference type="PROSITE" id="PS50835">
    <property type="entry name" value="IG_LIKE"/>
    <property type="match status" value="4"/>
</dbReference>
<dbReference type="AlphaFoldDB" id="A0A5F9DPN0"/>
<dbReference type="GO" id="GO:0050852">
    <property type="term" value="P:T cell receptor signaling pathway"/>
    <property type="evidence" value="ECO:0007669"/>
    <property type="project" value="TreeGrafter"/>
</dbReference>
<dbReference type="GeneTree" id="ENSGT00940000162484"/>
<dbReference type="InterPro" id="IPR007110">
    <property type="entry name" value="Ig-like_dom"/>
</dbReference>
<dbReference type="InterPro" id="IPR013106">
    <property type="entry name" value="Ig_V-set"/>
</dbReference>
<organism evidence="11 12">
    <name type="scientific">Oryctolagus cuniculus</name>
    <name type="common">Rabbit</name>
    <dbReference type="NCBI Taxonomy" id="9986"/>
    <lineage>
        <taxon>Eukaryota</taxon>
        <taxon>Metazoa</taxon>
        <taxon>Chordata</taxon>
        <taxon>Craniata</taxon>
        <taxon>Vertebrata</taxon>
        <taxon>Euteleostomi</taxon>
        <taxon>Mammalia</taxon>
        <taxon>Eutheria</taxon>
        <taxon>Euarchontoglires</taxon>
        <taxon>Glires</taxon>
        <taxon>Lagomorpha</taxon>
        <taxon>Leporidae</taxon>
        <taxon>Oryctolagus</taxon>
    </lineage>
</organism>
<evidence type="ECO:0000256" key="6">
    <source>
        <dbReference type="ARBA" id="ARBA00023157"/>
    </source>
</evidence>
<protein>
    <recommendedName>
        <fullName evidence="9">Butyrophilin-like protein 2</fullName>
    </recommendedName>
</protein>
<comment type="subcellular location">
    <subcellularLocation>
        <location evidence="1">Membrane</location>
    </subcellularLocation>
</comment>
<feature type="domain" description="Ig-like" evidence="10">
    <location>
        <begin position="54"/>
        <end position="168"/>
    </location>
</feature>
<dbReference type="InterPro" id="IPR003599">
    <property type="entry name" value="Ig_sub"/>
</dbReference>
<dbReference type="Proteomes" id="UP000001811">
    <property type="component" value="Chromosome 12"/>
</dbReference>
<dbReference type="InParanoid" id="A0A5F9DPN0"/>
<keyword evidence="6" id="KW-1015">Disulfide bond</keyword>
<evidence type="ECO:0000256" key="2">
    <source>
        <dbReference type="ARBA" id="ARBA00007591"/>
    </source>
</evidence>
<keyword evidence="3" id="KW-0812">Transmembrane</keyword>
<evidence type="ECO:0000256" key="3">
    <source>
        <dbReference type="ARBA" id="ARBA00022692"/>
    </source>
</evidence>
<sequence length="483" mass="53368">MLIPCSDCTAVGSHGCWVSRSLMLAPGRMLDFLQYSLSGAVASFFFILLTLKPPDDFRVTGPSHAIVAMVGEEALLTCQRLPKKTAVHTEVRWYHSEPSAPVIAYRDGGGMTEVQKEEYQGRVEWIEDGIAEGRVALKIHSIQASDNGQYWCRFQEGNYYSETSLLLKVAGLGSAPRIHMEWPVGGGVQLVCTAKGWFPEPQVRWEDGQGEQLLSVSEHHIQDEHGLFYVEATLVVRDASAETVSCLIHNPVLIQDKVSVIALSEKLQSEMASLTVIGPFQPILVRVGEDVELTCYLSPKVNAQNMEVRWVRSHRYPAVHVYVDGDHVAGEQMVEYRGRTALVGDAIHEGRLTLQIHGARTSDDGQYRCLFEIDDVYQEASMDLKVVGVGSSPLITMEGLKDGDMQLMCTSDGWFPQPLVQWMDRQGEAMPSFSEALSQDSRGLFHVETALLVTRSSIVNVTCSISNPLLGERKTASFSFSGG</sequence>
<dbReference type="GO" id="GO:0009897">
    <property type="term" value="C:external side of plasma membrane"/>
    <property type="evidence" value="ECO:0007669"/>
    <property type="project" value="TreeGrafter"/>
</dbReference>
<reference evidence="11" key="3">
    <citation type="submission" date="2025-09" db="UniProtKB">
        <authorList>
            <consortium name="Ensembl"/>
        </authorList>
    </citation>
    <scope>IDENTIFICATION</scope>
    <source>
        <strain evidence="11">Thorbecke</strain>
    </source>
</reference>
<dbReference type="PANTHER" id="PTHR24100">
    <property type="entry name" value="BUTYROPHILIN"/>
    <property type="match status" value="1"/>
</dbReference>
<evidence type="ECO:0000259" key="10">
    <source>
        <dbReference type="PROSITE" id="PS50835"/>
    </source>
</evidence>
<dbReference type="STRING" id="9986.ENSOCUP00000048317"/>
<dbReference type="GO" id="GO:0005102">
    <property type="term" value="F:signaling receptor binding"/>
    <property type="evidence" value="ECO:0007669"/>
    <property type="project" value="TreeGrafter"/>
</dbReference>
<evidence type="ECO:0000313" key="11">
    <source>
        <dbReference type="Ensembl" id="ENSOCUP00000048317.1"/>
    </source>
</evidence>
<dbReference type="InterPro" id="IPR013783">
    <property type="entry name" value="Ig-like_fold"/>
</dbReference>
<dbReference type="EMBL" id="AAGW02017726">
    <property type="status" value="NOT_ANNOTATED_CDS"/>
    <property type="molecule type" value="Genomic_DNA"/>
</dbReference>
<dbReference type="CDD" id="cd05713">
    <property type="entry name" value="IgV_MOG_like"/>
    <property type="match status" value="2"/>
</dbReference>
<dbReference type="FunFam" id="2.60.40.10:FF:000088">
    <property type="entry name" value="Butyrophilin subfamily 1 member A1"/>
    <property type="match status" value="2"/>
</dbReference>
<dbReference type="InterPro" id="IPR050504">
    <property type="entry name" value="IgSF_BTN/MOG"/>
</dbReference>
<evidence type="ECO:0000256" key="7">
    <source>
        <dbReference type="ARBA" id="ARBA00023319"/>
    </source>
</evidence>
<dbReference type="FunCoup" id="A0A5F9DPN0">
    <property type="interactions" value="115"/>
</dbReference>
<accession>A0A5F9DPN0</accession>
<dbReference type="FunFam" id="2.60.40.10:FF:000183">
    <property type="entry name" value="Myelin-oligodendrocyte glycoprotein"/>
    <property type="match status" value="2"/>
</dbReference>
<feature type="domain" description="Ig-like" evidence="10">
    <location>
        <begin position="272"/>
        <end position="385"/>
    </location>
</feature>
<dbReference type="SMART" id="SM00406">
    <property type="entry name" value="IGv"/>
    <property type="match status" value="2"/>
</dbReference>
<evidence type="ECO:0000256" key="5">
    <source>
        <dbReference type="ARBA" id="ARBA00023136"/>
    </source>
</evidence>
<evidence type="ECO:0000256" key="4">
    <source>
        <dbReference type="ARBA" id="ARBA00022989"/>
    </source>
</evidence>
<name>A0A5F9DPN0_RABIT</name>
<dbReference type="SMART" id="SM00409">
    <property type="entry name" value="IG"/>
    <property type="match status" value="3"/>
</dbReference>
<dbReference type="SUPFAM" id="SSF48726">
    <property type="entry name" value="Immunoglobulin"/>
    <property type="match status" value="4"/>
</dbReference>
<keyword evidence="4" id="KW-1133">Transmembrane helix</keyword>
<dbReference type="EMBL" id="AAGW02017725">
    <property type="status" value="NOT_ANNOTATED_CDS"/>
    <property type="molecule type" value="Genomic_DNA"/>
</dbReference>
<keyword evidence="5" id="KW-0472">Membrane</keyword>
<dbReference type="PANTHER" id="PTHR24100:SF105">
    <property type="entry name" value="BUTYROPHILIN-LIKE PROTEIN 2"/>
    <property type="match status" value="1"/>
</dbReference>
<feature type="domain" description="Ig-like" evidence="10">
    <location>
        <begin position="185"/>
        <end position="259"/>
    </location>
</feature>
<dbReference type="Pfam" id="PF22705">
    <property type="entry name" value="C2-set_3"/>
    <property type="match status" value="2"/>
</dbReference>
<reference evidence="11" key="2">
    <citation type="submission" date="2025-08" db="UniProtKB">
        <authorList>
            <consortium name="Ensembl"/>
        </authorList>
    </citation>
    <scope>IDENTIFICATION</scope>
    <source>
        <strain evidence="11">Thorbecke</strain>
    </source>
</reference>
<dbReference type="Pfam" id="PF07686">
    <property type="entry name" value="V-set"/>
    <property type="match status" value="2"/>
</dbReference>
<dbReference type="Ensembl" id="ENSOCUT00000064207.1">
    <property type="protein sequence ID" value="ENSOCUP00000048317.1"/>
    <property type="gene ID" value="ENSOCUG00000006769.4"/>
</dbReference>
<dbReference type="InterPro" id="IPR036179">
    <property type="entry name" value="Ig-like_dom_sf"/>
</dbReference>
<dbReference type="Gene3D" id="2.60.40.10">
    <property type="entry name" value="Immunoglobulins"/>
    <property type="match status" value="4"/>
</dbReference>
<dbReference type="Bgee" id="ENSOCUG00000006769">
    <property type="expression patterns" value="Expressed in liver and 5 other cell types or tissues"/>
</dbReference>
<evidence type="ECO:0000256" key="9">
    <source>
        <dbReference type="ARBA" id="ARBA00072937"/>
    </source>
</evidence>
<keyword evidence="12" id="KW-1185">Reference proteome</keyword>
<dbReference type="GO" id="GO:0001817">
    <property type="term" value="P:regulation of cytokine production"/>
    <property type="evidence" value="ECO:0007669"/>
    <property type="project" value="TreeGrafter"/>
</dbReference>
<comment type="similarity">
    <text evidence="2">Belongs to the immunoglobulin superfamily. BTN/MOG family.</text>
</comment>
<keyword evidence="7" id="KW-0393">Immunoglobulin domain</keyword>
<reference evidence="11 12" key="1">
    <citation type="journal article" date="2011" name="Nature">
        <title>A high-resolution map of human evolutionary constraint using 29 mammals.</title>
        <authorList>
            <person name="Lindblad-Toh K."/>
            <person name="Garber M."/>
            <person name="Zuk O."/>
            <person name="Lin M.F."/>
            <person name="Parker B.J."/>
            <person name="Washietl S."/>
            <person name="Kheradpour P."/>
            <person name="Ernst J."/>
            <person name="Jordan G."/>
            <person name="Mauceli E."/>
            <person name="Ward L.D."/>
            <person name="Lowe C.B."/>
            <person name="Holloway A.K."/>
            <person name="Clamp M."/>
            <person name="Gnerre S."/>
            <person name="Alfoldi J."/>
            <person name="Beal K."/>
            <person name="Chang J."/>
            <person name="Clawson H."/>
            <person name="Cuff J."/>
            <person name="Di Palma F."/>
            <person name="Fitzgerald S."/>
            <person name="Flicek P."/>
            <person name="Guttman M."/>
            <person name="Hubisz M.J."/>
            <person name="Jaffe D.B."/>
            <person name="Jungreis I."/>
            <person name="Kent W.J."/>
            <person name="Kostka D."/>
            <person name="Lara M."/>
            <person name="Martins A.L."/>
            <person name="Massingham T."/>
            <person name="Moltke I."/>
            <person name="Raney B.J."/>
            <person name="Rasmussen M.D."/>
            <person name="Robinson J."/>
            <person name="Stark A."/>
            <person name="Vilella A.J."/>
            <person name="Wen J."/>
            <person name="Xie X."/>
            <person name="Zody M.C."/>
            <person name="Baldwin J."/>
            <person name="Bloom T."/>
            <person name="Chin C.W."/>
            <person name="Heiman D."/>
            <person name="Nicol R."/>
            <person name="Nusbaum C."/>
            <person name="Young S."/>
            <person name="Wilkinson J."/>
            <person name="Worley K.C."/>
            <person name="Kovar C.L."/>
            <person name="Muzny D.M."/>
            <person name="Gibbs R.A."/>
            <person name="Cree A."/>
            <person name="Dihn H.H."/>
            <person name="Fowler G."/>
            <person name="Jhangiani S."/>
            <person name="Joshi V."/>
            <person name="Lee S."/>
            <person name="Lewis L.R."/>
            <person name="Nazareth L.V."/>
            <person name="Okwuonu G."/>
            <person name="Santibanez J."/>
            <person name="Warren W.C."/>
            <person name="Mardis E.R."/>
            <person name="Weinstock G.M."/>
            <person name="Wilson R.K."/>
            <person name="Delehaunty K."/>
            <person name="Dooling D."/>
            <person name="Fronik C."/>
            <person name="Fulton L."/>
            <person name="Fulton B."/>
            <person name="Graves T."/>
            <person name="Minx P."/>
            <person name="Sodergren E."/>
            <person name="Birney E."/>
            <person name="Margulies E.H."/>
            <person name="Herrero J."/>
            <person name="Green E.D."/>
            <person name="Haussler D."/>
            <person name="Siepel A."/>
            <person name="Goldman N."/>
            <person name="Pollard K.S."/>
            <person name="Pedersen J.S."/>
            <person name="Lander E.S."/>
            <person name="Kellis M."/>
        </authorList>
    </citation>
    <scope>NUCLEOTIDE SEQUENCE [LARGE SCALE GENOMIC DNA]</scope>
    <source>
        <strain evidence="11 12">Thorbecke inbred</strain>
    </source>
</reference>
<evidence type="ECO:0000256" key="8">
    <source>
        <dbReference type="ARBA" id="ARBA00057939"/>
    </source>
</evidence>
<proteinExistence type="inferred from homology"/>